<dbReference type="CDD" id="cd18793">
    <property type="entry name" value="SF2_C_SNF"/>
    <property type="match status" value="1"/>
</dbReference>
<dbReference type="Gene3D" id="1.20.120.850">
    <property type="entry name" value="SWI2/SNF2 ATPases, N-terminal domain"/>
    <property type="match status" value="1"/>
</dbReference>
<evidence type="ECO:0000256" key="2">
    <source>
        <dbReference type="SAM" id="MobiDB-lite"/>
    </source>
</evidence>
<keyword evidence="3" id="KW-1133">Transmembrane helix</keyword>
<feature type="domain" description="Helicase C-terminal" evidence="6">
    <location>
        <begin position="597"/>
        <end position="748"/>
    </location>
</feature>
<dbReference type="GO" id="GO:0005524">
    <property type="term" value="F:ATP binding"/>
    <property type="evidence" value="ECO:0007669"/>
    <property type="project" value="InterPro"/>
</dbReference>
<dbReference type="PANTHER" id="PTHR45629:SF7">
    <property type="entry name" value="DNA EXCISION REPAIR PROTEIN ERCC-6-RELATED"/>
    <property type="match status" value="1"/>
</dbReference>
<dbReference type="RefSeq" id="XP_005650542.1">
    <property type="nucleotide sequence ID" value="XM_005650485.1"/>
</dbReference>
<dbReference type="InterPro" id="IPR001650">
    <property type="entry name" value="Helicase_C-like"/>
</dbReference>
<dbReference type="InterPro" id="IPR049730">
    <property type="entry name" value="SNF2/RAD54-like_C"/>
</dbReference>
<feature type="region of interest" description="Disordered" evidence="2">
    <location>
        <begin position="910"/>
        <end position="944"/>
    </location>
</feature>
<evidence type="ECO:0000256" key="3">
    <source>
        <dbReference type="SAM" id="Phobius"/>
    </source>
</evidence>
<proteinExistence type="predicted"/>
<dbReference type="AlphaFoldDB" id="I0Z5S9"/>
<sequence length="1034" mass="110999">MEILTSCLWIVLSVMRTPVYCKRSSIAAVQEEPVLKQIDLLLSKTGADALAGVSGYIEARPLHDANVCDLTMAYLSIVLGGVIPINIIFCFERMLRVQHAKRVLAARGRSAEAGGLLDDQCYALMTVMGLAIGLSIAILQVQRKALLPKILDVNNAEATLRSAFKSPFPNAPARSDMEAEDPEERLVLWEPPPYADGSPVAVDGMLTKWLRPHQREGVAFMFECVTGLRDFGGNGCILADDMGLGKTLQGISLLWTLLQSGHALLGGEPLAKRVIICCPTSLVSNWDSECGKWLKGRVRTLPLSESSRDDVISSISDFLRPNTMYQVLILSYETFRLHAERLKGEHACDLLICDEAHRLKNDQTLINKALDSLACKRRVLLSGTPMQNHLDEFYAMVNFCNPGVLGTPSQFRRHYEGPIVAGREPDASEEVVAKGAERSSELSAIVVEVVCCRPSPLQVELYNHFLASNAAQRVLSAEKTKGKASALTAINALRKLCGHPKLIYDLIHPTSGKAPAEADGFKASRVIIPFCMADLWTEARKDCAQFFPPGLFDDGRAGRSRGILPQGWDALSGTSGRPFSLCCLSLCTGKFPAGKMAVLGCMLALLRPTGERIVVVSNSTQVLDLIGQLCRERSYPALRLDGTTTLKKRAKMVQQFNTELGQFVFLLSSKAGGCGINLIGGNRLVLFDPDWNPANDKQAAARVWRDGQKKRVYVYKFLTTGTIEEKVFQRQLAKEGLQQVVNNTGAAASASAGSDAGDGGGIAAAAMSAEDLRDLFTLRLHTASDTFDSMCDNDDDEAPDDEGSNEGSAAAVDIGSPAEEDLKSWGQHTSTSTVPDAIMHTIGQQLPGQVSFVFSCKVAGKAIEGEEPEEAPGTSGRGSAAAGTPVTPAARTGLSAAAASAPSRMCMPAVTPAAASRRSPPATASGRRETFGKENEQIGAAPLGTSRLATRLPAKSMSCAVSTKLSPLSSHRLTPPSQRKKSPLTAKHVTMGALEQAVQQEPAKRQKAQLGSSATAAEVVWPHRGGESSDDDFE</sequence>
<dbReference type="eggNOG" id="KOG0390">
    <property type="taxonomic scope" value="Eukaryota"/>
</dbReference>
<dbReference type="PROSITE" id="PS51192">
    <property type="entry name" value="HELICASE_ATP_BIND_1"/>
    <property type="match status" value="1"/>
</dbReference>
<evidence type="ECO:0000256" key="1">
    <source>
        <dbReference type="ARBA" id="ARBA00022801"/>
    </source>
</evidence>
<keyword evidence="4" id="KW-0732">Signal</keyword>
<protein>
    <submittedName>
        <fullName evidence="7">Uncharacterized protein</fullName>
    </submittedName>
</protein>
<dbReference type="SUPFAM" id="SSF52540">
    <property type="entry name" value="P-loop containing nucleoside triphosphate hydrolases"/>
    <property type="match status" value="2"/>
</dbReference>
<dbReference type="Pfam" id="PF00176">
    <property type="entry name" value="SNF2-rel_dom"/>
    <property type="match status" value="1"/>
</dbReference>
<dbReference type="CDD" id="cd18004">
    <property type="entry name" value="DEXHc_RAD54"/>
    <property type="match status" value="1"/>
</dbReference>
<feature type="compositionally biased region" description="Acidic residues" evidence="2">
    <location>
        <begin position="791"/>
        <end position="804"/>
    </location>
</feature>
<evidence type="ECO:0000313" key="7">
    <source>
        <dbReference type="EMBL" id="EIE25998.1"/>
    </source>
</evidence>
<feature type="transmembrane region" description="Helical" evidence="3">
    <location>
        <begin position="72"/>
        <end position="91"/>
    </location>
</feature>
<keyword evidence="8" id="KW-1185">Reference proteome</keyword>
<dbReference type="GO" id="GO:0016787">
    <property type="term" value="F:hydrolase activity"/>
    <property type="evidence" value="ECO:0007669"/>
    <property type="project" value="UniProtKB-KW"/>
</dbReference>
<reference evidence="7 8" key="1">
    <citation type="journal article" date="2012" name="Genome Biol.">
        <title>The genome of the polar eukaryotic microalga coccomyxa subellipsoidea reveals traits of cold adaptation.</title>
        <authorList>
            <person name="Blanc G."/>
            <person name="Agarkova I."/>
            <person name="Grimwood J."/>
            <person name="Kuo A."/>
            <person name="Brueggeman A."/>
            <person name="Dunigan D."/>
            <person name="Gurnon J."/>
            <person name="Ladunga I."/>
            <person name="Lindquist E."/>
            <person name="Lucas S."/>
            <person name="Pangilinan J."/>
            <person name="Proschold T."/>
            <person name="Salamov A."/>
            <person name="Schmutz J."/>
            <person name="Weeks D."/>
            <person name="Yamada T."/>
            <person name="Claverie J.M."/>
            <person name="Grigoriev I."/>
            <person name="Van Etten J."/>
            <person name="Lomsadze A."/>
            <person name="Borodovsky M."/>
        </authorList>
    </citation>
    <scope>NUCLEOTIDE SEQUENCE [LARGE SCALE GENOMIC DNA]</scope>
    <source>
        <strain evidence="7 8">C-169</strain>
    </source>
</reference>
<evidence type="ECO:0000259" key="6">
    <source>
        <dbReference type="PROSITE" id="PS51194"/>
    </source>
</evidence>
<feature type="compositionally biased region" description="Low complexity" evidence="2">
    <location>
        <begin position="871"/>
        <end position="887"/>
    </location>
</feature>
<evidence type="ECO:0000259" key="5">
    <source>
        <dbReference type="PROSITE" id="PS51192"/>
    </source>
</evidence>
<dbReference type="OrthoDB" id="413460at2759"/>
<dbReference type="STRING" id="574566.I0Z5S9"/>
<dbReference type="InterPro" id="IPR038718">
    <property type="entry name" value="SNF2-like_sf"/>
</dbReference>
<feature type="transmembrane region" description="Helical" evidence="3">
    <location>
        <begin position="121"/>
        <end position="141"/>
    </location>
</feature>
<feature type="chain" id="PRO_5003636954" evidence="4">
    <location>
        <begin position="22"/>
        <end position="1034"/>
    </location>
</feature>
<keyword evidence="3" id="KW-0472">Membrane</keyword>
<dbReference type="GeneID" id="17044002"/>
<keyword evidence="3" id="KW-0812">Transmembrane</keyword>
<dbReference type="Gene3D" id="3.40.50.10810">
    <property type="entry name" value="Tandem AAA-ATPase domain"/>
    <property type="match status" value="1"/>
</dbReference>
<dbReference type="GO" id="GO:0005634">
    <property type="term" value="C:nucleus"/>
    <property type="evidence" value="ECO:0007669"/>
    <property type="project" value="TreeGrafter"/>
</dbReference>
<dbReference type="InterPro" id="IPR050496">
    <property type="entry name" value="SNF2_RAD54_helicase_repair"/>
</dbReference>
<evidence type="ECO:0000256" key="4">
    <source>
        <dbReference type="SAM" id="SignalP"/>
    </source>
</evidence>
<gene>
    <name evidence="7" type="ORF">COCSUDRAFT_40188</name>
</gene>
<dbReference type="Proteomes" id="UP000007264">
    <property type="component" value="Unassembled WGS sequence"/>
</dbReference>
<name>I0Z5S9_COCSC</name>
<dbReference type="InterPro" id="IPR014001">
    <property type="entry name" value="Helicase_ATP-bd"/>
</dbReference>
<feature type="compositionally biased region" description="Basic and acidic residues" evidence="2">
    <location>
        <begin position="926"/>
        <end position="936"/>
    </location>
</feature>
<dbReference type="InterPro" id="IPR027417">
    <property type="entry name" value="P-loop_NTPase"/>
</dbReference>
<dbReference type="GO" id="GO:0015616">
    <property type="term" value="F:DNA translocase activity"/>
    <property type="evidence" value="ECO:0007669"/>
    <property type="project" value="TreeGrafter"/>
</dbReference>
<accession>I0Z5S9</accession>
<feature type="compositionally biased region" description="Low complexity" evidence="2">
    <location>
        <begin position="910"/>
        <end position="925"/>
    </location>
</feature>
<dbReference type="GO" id="GO:0045003">
    <property type="term" value="P:double-strand break repair via synthesis-dependent strand annealing"/>
    <property type="evidence" value="ECO:0007669"/>
    <property type="project" value="TreeGrafter"/>
</dbReference>
<feature type="signal peptide" evidence="4">
    <location>
        <begin position="1"/>
        <end position="21"/>
    </location>
</feature>
<dbReference type="Gene3D" id="3.40.50.300">
    <property type="entry name" value="P-loop containing nucleotide triphosphate hydrolases"/>
    <property type="match status" value="1"/>
</dbReference>
<dbReference type="Pfam" id="PF00271">
    <property type="entry name" value="Helicase_C"/>
    <property type="match status" value="1"/>
</dbReference>
<organism evidence="7 8">
    <name type="scientific">Coccomyxa subellipsoidea (strain C-169)</name>
    <name type="common">Green microalga</name>
    <dbReference type="NCBI Taxonomy" id="574566"/>
    <lineage>
        <taxon>Eukaryota</taxon>
        <taxon>Viridiplantae</taxon>
        <taxon>Chlorophyta</taxon>
        <taxon>core chlorophytes</taxon>
        <taxon>Trebouxiophyceae</taxon>
        <taxon>Trebouxiophyceae incertae sedis</taxon>
        <taxon>Coccomyxaceae</taxon>
        <taxon>Coccomyxa</taxon>
        <taxon>Coccomyxa subellipsoidea</taxon>
    </lineage>
</organism>
<dbReference type="SMART" id="SM00490">
    <property type="entry name" value="HELICc"/>
    <property type="match status" value="1"/>
</dbReference>
<evidence type="ECO:0000313" key="8">
    <source>
        <dbReference type="Proteomes" id="UP000007264"/>
    </source>
</evidence>
<dbReference type="KEGG" id="csl:COCSUDRAFT_40188"/>
<dbReference type="GO" id="GO:0007131">
    <property type="term" value="P:reciprocal meiotic recombination"/>
    <property type="evidence" value="ECO:0007669"/>
    <property type="project" value="TreeGrafter"/>
</dbReference>
<feature type="region of interest" description="Disordered" evidence="2">
    <location>
        <begin position="786"/>
        <end position="810"/>
    </location>
</feature>
<comment type="caution">
    <text evidence="7">The sequence shown here is derived from an EMBL/GenBank/DDBJ whole genome shotgun (WGS) entry which is preliminary data.</text>
</comment>
<feature type="domain" description="Helicase ATP-binding" evidence="5">
    <location>
        <begin position="227"/>
        <end position="403"/>
    </location>
</feature>
<feature type="region of interest" description="Disordered" evidence="2">
    <location>
        <begin position="963"/>
        <end position="1034"/>
    </location>
</feature>
<keyword evidence="1" id="KW-0378">Hydrolase</keyword>
<dbReference type="SMART" id="SM00487">
    <property type="entry name" value="DEXDc"/>
    <property type="match status" value="1"/>
</dbReference>
<feature type="region of interest" description="Disordered" evidence="2">
    <location>
        <begin position="864"/>
        <end position="887"/>
    </location>
</feature>
<dbReference type="PROSITE" id="PS51194">
    <property type="entry name" value="HELICASE_CTER"/>
    <property type="match status" value="1"/>
</dbReference>
<dbReference type="InterPro" id="IPR000330">
    <property type="entry name" value="SNF2_N"/>
</dbReference>
<dbReference type="EMBL" id="AGSI01000003">
    <property type="protein sequence ID" value="EIE25998.1"/>
    <property type="molecule type" value="Genomic_DNA"/>
</dbReference>
<dbReference type="PANTHER" id="PTHR45629">
    <property type="entry name" value="SNF2/RAD54 FAMILY MEMBER"/>
    <property type="match status" value="1"/>
</dbReference>
<feature type="compositionally biased region" description="Polar residues" evidence="2">
    <location>
        <begin position="963"/>
        <end position="977"/>
    </location>
</feature>